<gene>
    <name evidence="1" type="ORF">UFOPK2242_00817</name>
</gene>
<reference evidence="1" key="1">
    <citation type="submission" date="2020-05" db="EMBL/GenBank/DDBJ databases">
        <authorList>
            <person name="Chiriac C."/>
            <person name="Salcher M."/>
            <person name="Ghai R."/>
            <person name="Kavagutti S V."/>
        </authorList>
    </citation>
    <scope>NUCLEOTIDE SEQUENCE</scope>
</reference>
<protein>
    <submittedName>
        <fullName evidence="1">Unannotated protein</fullName>
    </submittedName>
</protein>
<sequence length="53" mass="5983">MLDQPGDVVRRLREEVHKVEPKSGLNKAHDKEIWELCSNDSVQGMRAVVPTLA</sequence>
<accession>A0A6J6LDZ3</accession>
<evidence type="ECO:0000313" key="1">
    <source>
        <dbReference type="EMBL" id="CAB4658515.1"/>
    </source>
</evidence>
<organism evidence="1">
    <name type="scientific">freshwater metagenome</name>
    <dbReference type="NCBI Taxonomy" id="449393"/>
    <lineage>
        <taxon>unclassified sequences</taxon>
        <taxon>metagenomes</taxon>
        <taxon>ecological metagenomes</taxon>
    </lineage>
</organism>
<proteinExistence type="predicted"/>
<name>A0A6J6LDZ3_9ZZZZ</name>
<dbReference type="EMBL" id="CAEZWM010000090">
    <property type="protein sequence ID" value="CAB4658515.1"/>
    <property type="molecule type" value="Genomic_DNA"/>
</dbReference>
<dbReference type="AlphaFoldDB" id="A0A6J6LDZ3"/>